<dbReference type="InterPro" id="IPR035979">
    <property type="entry name" value="RBD_domain_sf"/>
</dbReference>
<evidence type="ECO:0008006" key="5">
    <source>
        <dbReference type="Google" id="ProtNLM"/>
    </source>
</evidence>
<dbReference type="InterPro" id="IPR012677">
    <property type="entry name" value="Nucleotide-bd_a/b_plait_sf"/>
</dbReference>
<feature type="region of interest" description="Disordered" evidence="2">
    <location>
        <begin position="1"/>
        <end position="87"/>
    </location>
</feature>
<feature type="compositionally biased region" description="Polar residues" evidence="2">
    <location>
        <begin position="202"/>
        <end position="220"/>
    </location>
</feature>
<gene>
    <name evidence="3" type="ORF">A1Q1_01322</name>
</gene>
<evidence type="ECO:0000313" key="4">
    <source>
        <dbReference type="Proteomes" id="UP000002748"/>
    </source>
</evidence>
<dbReference type="AlphaFoldDB" id="J6FCM4"/>
<dbReference type="SUPFAM" id="SSF54928">
    <property type="entry name" value="RNA-binding domain, RBD"/>
    <property type="match status" value="1"/>
</dbReference>
<dbReference type="GO" id="GO:0003729">
    <property type="term" value="F:mRNA binding"/>
    <property type="evidence" value="ECO:0007669"/>
    <property type="project" value="TreeGrafter"/>
</dbReference>
<dbReference type="PANTHER" id="PTHR19965:SF82">
    <property type="entry name" value="THO COMPLEX SUBUNIT 4"/>
    <property type="match status" value="1"/>
</dbReference>
<organism evidence="3 4">
    <name type="scientific">Trichosporon asahii var. asahii (strain ATCC 90039 / CBS 2479 / JCM 2466 / KCTC 7840 / NBRC 103889/ NCYC 2677 / UAMH 7654)</name>
    <name type="common">Yeast</name>
    <dbReference type="NCBI Taxonomy" id="1186058"/>
    <lineage>
        <taxon>Eukaryota</taxon>
        <taxon>Fungi</taxon>
        <taxon>Dikarya</taxon>
        <taxon>Basidiomycota</taxon>
        <taxon>Agaricomycotina</taxon>
        <taxon>Tremellomycetes</taxon>
        <taxon>Trichosporonales</taxon>
        <taxon>Trichosporonaceae</taxon>
        <taxon>Trichosporon</taxon>
    </lineage>
</organism>
<proteinExistence type="predicted"/>
<dbReference type="HOGENOM" id="CLU_052367_4_1_1"/>
<sequence length="273" mass="29500">MDIDRPLDDLIPKRKPKPRSSTGRGGGGAGVERSERRKSRGSDAPYARPPPRSTEDKWVHDAFEGPGRKPSLGAAGHMPVTSSPRIEVSGVHYEVTPEELKRIRAGGDDHPRPRDPEYDRAGRSTGVCIVEYSSPAQAKSALNQFDGAMMKVPPGGSRLVFCQPLRRISPQILASFYEQQTITIKLIAPPRPRGDKKKKSVDGNSGQSLLARLGQSSGQSKQRDAPRNDRSDRSRGGRGNAQTGQGRGKRAPASAADLDAELAGFMKSDDVAM</sequence>
<feature type="compositionally biased region" description="Basic and acidic residues" evidence="2">
    <location>
        <begin position="53"/>
        <end position="67"/>
    </location>
</feature>
<dbReference type="Proteomes" id="UP000002748">
    <property type="component" value="Unassembled WGS sequence"/>
</dbReference>
<evidence type="ECO:0000256" key="2">
    <source>
        <dbReference type="SAM" id="MobiDB-lite"/>
    </source>
</evidence>
<dbReference type="KEGG" id="tasa:A1Q1_01322"/>
<dbReference type="InterPro" id="IPR051229">
    <property type="entry name" value="ALYREF_mRNA_export"/>
</dbReference>
<dbReference type="GeneID" id="25984836"/>
<dbReference type="RefSeq" id="XP_014184008.1">
    <property type="nucleotide sequence ID" value="XM_014328533.1"/>
</dbReference>
<reference evidence="3 4" key="1">
    <citation type="journal article" date="2012" name="Eukaryot. Cell">
        <title>Draft genome sequence of CBS 2479, the standard type strain of Trichosporon asahii.</title>
        <authorList>
            <person name="Yang R.Y."/>
            <person name="Li H.T."/>
            <person name="Zhu H."/>
            <person name="Zhou G.P."/>
            <person name="Wang M."/>
            <person name="Wang L."/>
        </authorList>
    </citation>
    <scope>NUCLEOTIDE SEQUENCE [LARGE SCALE GENOMIC DNA]</scope>
    <source>
        <strain evidence="4">ATCC 90039 / CBS 2479 / JCM 2466 / KCTC 7840 / NCYC 2677 / UAMH 7654</strain>
    </source>
</reference>
<keyword evidence="1" id="KW-0694">RNA-binding</keyword>
<feature type="region of interest" description="Disordered" evidence="2">
    <location>
        <begin position="187"/>
        <end position="255"/>
    </location>
</feature>
<evidence type="ECO:0000313" key="3">
    <source>
        <dbReference type="EMBL" id="EJT52827.1"/>
    </source>
</evidence>
<comment type="caution">
    <text evidence="3">The sequence shown here is derived from an EMBL/GenBank/DDBJ whole genome shotgun (WGS) entry which is preliminary data.</text>
</comment>
<dbReference type="PANTHER" id="PTHR19965">
    <property type="entry name" value="RNA AND EXPORT FACTOR BINDING PROTEIN"/>
    <property type="match status" value="1"/>
</dbReference>
<accession>J6FCM4</accession>
<dbReference type="OrthoDB" id="5382468at2759"/>
<dbReference type="VEuPathDB" id="FungiDB:A1Q1_01322"/>
<dbReference type="GO" id="GO:0005634">
    <property type="term" value="C:nucleus"/>
    <property type="evidence" value="ECO:0007669"/>
    <property type="project" value="TreeGrafter"/>
</dbReference>
<dbReference type="Gene3D" id="3.30.70.330">
    <property type="match status" value="1"/>
</dbReference>
<feature type="compositionally biased region" description="Basic and acidic residues" evidence="2">
    <location>
        <begin position="221"/>
        <end position="235"/>
    </location>
</feature>
<feature type="compositionally biased region" description="Basic and acidic residues" evidence="2">
    <location>
        <begin position="1"/>
        <end position="12"/>
    </location>
</feature>
<name>J6FCM4_TRIAS</name>
<evidence type="ECO:0000256" key="1">
    <source>
        <dbReference type="ARBA" id="ARBA00022884"/>
    </source>
</evidence>
<dbReference type="EMBL" id="ALBS01000016">
    <property type="protein sequence ID" value="EJT52827.1"/>
    <property type="molecule type" value="Genomic_DNA"/>
</dbReference>
<protein>
    <recommendedName>
        <fullName evidence="5">RRM domain-containing protein</fullName>
    </recommendedName>
</protein>